<proteinExistence type="inferred from homology"/>
<dbReference type="Gene3D" id="3.20.20.150">
    <property type="entry name" value="Divalent-metal-dependent TIM barrel enzymes"/>
    <property type="match status" value="1"/>
</dbReference>
<comment type="similarity">
    <text evidence="6">Belongs to the rhamnose isomerase family.</text>
</comment>
<feature type="binding site" evidence="6">
    <location>
        <position position="297"/>
    </location>
    <ligand>
        <name>Mn(2+)</name>
        <dbReference type="ChEBI" id="CHEBI:29035"/>
    </ligand>
</feature>
<dbReference type="Pfam" id="PF06134">
    <property type="entry name" value="RhaA"/>
    <property type="match status" value="1"/>
</dbReference>
<dbReference type="PANTHER" id="PTHR30268">
    <property type="entry name" value="L-RHAMNOSE ISOMERASE"/>
    <property type="match status" value="1"/>
</dbReference>
<dbReference type="InterPro" id="IPR050337">
    <property type="entry name" value="L-rhamnose_isomerase"/>
</dbReference>
<evidence type="ECO:0000256" key="4">
    <source>
        <dbReference type="ARBA" id="ARBA00023235"/>
    </source>
</evidence>
<evidence type="ECO:0000256" key="5">
    <source>
        <dbReference type="ARBA" id="ARBA00023308"/>
    </source>
</evidence>
<dbReference type="InterPro" id="IPR009308">
    <property type="entry name" value="Rhamnose_isomerase"/>
</dbReference>
<keyword evidence="1 6" id="KW-0963">Cytoplasm</keyword>
<dbReference type="GO" id="GO:0008740">
    <property type="term" value="F:L-rhamnose isomerase activity"/>
    <property type="evidence" value="ECO:0007669"/>
    <property type="project" value="UniProtKB-UniRule"/>
</dbReference>
<organism evidence="8 9">
    <name type="scientific">Candidatus Faecivivens stercoravium</name>
    <dbReference type="NCBI Taxonomy" id="2840803"/>
    <lineage>
        <taxon>Bacteria</taxon>
        <taxon>Bacillati</taxon>
        <taxon>Bacillota</taxon>
        <taxon>Clostridia</taxon>
        <taxon>Eubacteriales</taxon>
        <taxon>Oscillospiraceae</taxon>
        <taxon>Oscillospiraceae incertae sedis</taxon>
        <taxon>Candidatus Faecivivens</taxon>
    </lineage>
</organism>
<keyword evidence="3 6" id="KW-0464">Manganese</keyword>
<sequence>MREESILKAYELAKEAYAEIGVDTDAAIEKVKAVPVSMNCWQGDDIAGFLFKDNALSGGIQVTGHYPGAARNVDELRADAEKAMSLIPGTKKFNLHAIYADTTEKVDLNELEPRHFESWVEWAKKLGIGLDFNPTCFSHPMADSGFTISSADKNVQDFWVEHCIRSRKIAEYFGQTLGKQCVTNYWFPDGYKDTPVDREGPRRRMMEGLDRVFAGEIDEKANLNAVESKVFGIGAESYTVGSNEFCMGYAVSRNKLVCLDAGHYHPTEYISDKVSSVLLFTKELLLHVSRPVRWDSDHVVTLDDELQNIAHALVRPGLLDRTHIGLDFFDGSINRIAAWAIGTRNMERALLIAHLEPTGQMAKMELEGDYTGRLAIMEELKSYPFAAVWDYYCLKEGVPVREAWLNEVRQYEKDVLSRRC</sequence>
<dbReference type="AlphaFoldDB" id="A0A9D1J5A4"/>
<evidence type="ECO:0000256" key="1">
    <source>
        <dbReference type="ARBA" id="ARBA00022490"/>
    </source>
</evidence>
<keyword evidence="4 6" id="KW-0413">Isomerase</keyword>
<dbReference type="InterPro" id="IPR036237">
    <property type="entry name" value="Xyl_isomerase-like_sf"/>
</dbReference>
<comment type="catalytic activity">
    <reaction evidence="6">
        <text>L-rhamnopyranose = L-rhamnulose</text>
        <dbReference type="Rhea" id="RHEA:23160"/>
        <dbReference type="ChEBI" id="CHEBI:17897"/>
        <dbReference type="ChEBI" id="CHEBI:62346"/>
        <dbReference type="EC" id="5.3.1.14"/>
    </reaction>
</comment>
<dbReference type="EC" id="5.3.1.14" evidence="6 7"/>
<protein>
    <recommendedName>
        <fullName evidence="6 7">L-rhamnose isomerase</fullName>
        <ecNumber evidence="6 7">5.3.1.14</ecNumber>
    </recommendedName>
</protein>
<keyword evidence="5 6" id="KW-0684">Rhamnose metabolism</keyword>
<evidence type="ECO:0000313" key="8">
    <source>
        <dbReference type="EMBL" id="HIR61345.1"/>
    </source>
</evidence>
<feature type="binding site" evidence="6">
    <location>
        <position position="263"/>
    </location>
    <ligand>
        <name>Mn(2+)</name>
        <dbReference type="ChEBI" id="CHEBI:29035"/>
    </ligand>
</feature>
<evidence type="ECO:0000256" key="3">
    <source>
        <dbReference type="ARBA" id="ARBA00023211"/>
    </source>
</evidence>
<name>A0A9D1J5A4_9FIRM</name>
<dbReference type="EMBL" id="DVHA01000231">
    <property type="protein sequence ID" value="HIR61345.1"/>
    <property type="molecule type" value="Genomic_DNA"/>
</dbReference>
<dbReference type="GO" id="GO:0019324">
    <property type="term" value="P:L-lyxose metabolic process"/>
    <property type="evidence" value="ECO:0007669"/>
    <property type="project" value="TreeGrafter"/>
</dbReference>
<dbReference type="Proteomes" id="UP000824241">
    <property type="component" value="Unassembled WGS sequence"/>
</dbReference>
<keyword evidence="2 6" id="KW-0479">Metal-binding</keyword>
<dbReference type="NCBIfam" id="TIGR01748">
    <property type="entry name" value="rhaA"/>
    <property type="match status" value="1"/>
</dbReference>
<reference evidence="8" key="2">
    <citation type="journal article" date="2021" name="PeerJ">
        <title>Extensive microbial diversity within the chicken gut microbiome revealed by metagenomics and culture.</title>
        <authorList>
            <person name="Gilroy R."/>
            <person name="Ravi A."/>
            <person name="Getino M."/>
            <person name="Pursley I."/>
            <person name="Horton D.L."/>
            <person name="Alikhan N.F."/>
            <person name="Baker D."/>
            <person name="Gharbi K."/>
            <person name="Hall N."/>
            <person name="Watson M."/>
            <person name="Adriaenssens E.M."/>
            <person name="Foster-Nyarko E."/>
            <person name="Jarju S."/>
            <person name="Secka A."/>
            <person name="Antonio M."/>
            <person name="Oren A."/>
            <person name="Chaudhuri R.R."/>
            <person name="La Ragione R."/>
            <person name="Hildebrand F."/>
            <person name="Pallen M.J."/>
        </authorList>
    </citation>
    <scope>NUCLEOTIDE SEQUENCE</scope>
    <source>
        <strain evidence="8">CHK189-12415</strain>
    </source>
</reference>
<feature type="binding site" evidence="6">
    <location>
        <position position="295"/>
    </location>
    <ligand>
        <name>Mn(2+)</name>
        <dbReference type="ChEBI" id="CHEBI:29035"/>
    </ligand>
</feature>
<comment type="pathway">
    <text evidence="6">Carbohydrate degradation; L-rhamnose degradation; glycerone phosphate from L-rhamnose: step 1/3.</text>
</comment>
<dbReference type="GO" id="GO:0019301">
    <property type="term" value="P:rhamnose catabolic process"/>
    <property type="evidence" value="ECO:0007669"/>
    <property type="project" value="UniProtKB-UniRule"/>
</dbReference>
<dbReference type="PANTHER" id="PTHR30268:SF0">
    <property type="entry name" value="L-RHAMNOSE ISOMERASE"/>
    <property type="match status" value="1"/>
</dbReference>
<dbReference type="GO" id="GO:0030145">
    <property type="term" value="F:manganese ion binding"/>
    <property type="evidence" value="ECO:0007669"/>
    <property type="project" value="UniProtKB-UniRule"/>
</dbReference>
<dbReference type="HAMAP" id="MF_00541">
    <property type="entry name" value="RhaA"/>
    <property type="match status" value="1"/>
</dbReference>
<evidence type="ECO:0000313" key="9">
    <source>
        <dbReference type="Proteomes" id="UP000824241"/>
    </source>
</evidence>
<comment type="cofactor">
    <cofactor evidence="6">
        <name>Mn(2+)</name>
        <dbReference type="ChEBI" id="CHEBI:29035"/>
    </cofactor>
    <text evidence="6">Binds 1 Mn(2+) ion per subunit.</text>
</comment>
<gene>
    <name evidence="6 8" type="primary">rhaA</name>
    <name evidence="8" type="ORF">IAB37_07220</name>
</gene>
<reference evidence="8" key="1">
    <citation type="submission" date="2020-10" db="EMBL/GenBank/DDBJ databases">
        <authorList>
            <person name="Gilroy R."/>
        </authorList>
    </citation>
    <scope>NUCLEOTIDE SEQUENCE</scope>
    <source>
        <strain evidence="8">CHK189-12415</strain>
    </source>
</reference>
<dbReference type="GO" id="GO:0005737">
    <property type="term" value="C:cytoplasm"/>
    <property type="evidence" value="ECO:0007669"/>
    <property type="project" value="UniProtKB-SubCell"/>
</dbReference>
<dbReference type="NCBIfam" id="NF002203">
    <property type="entry name" value="PRK01076.1"/>
    <property type="match status" value="1"/>
</dbReference>
<comment type="subcellular location">
    <subcellularLocation>
        <location evidence="6">Cytoplasm</location>
    </subcellularLocation>
</comment>
<evidence type="ECO:0000256" key="2">
    <source>
        <dbReference type="ARBA" id="ARBA00022723"/>
    </source>
</evidence>
<comment type="function">
    <text evidence="6">Catalyzes the interconversion of L-rhamnose and L-rhamnulose.</text>
</comment>
<dbReference type="SUPFAM" id="SSF51658">
    <property type="entry name" value="Xylose isomerase-like"/>
    <property type="match status" value="1"/>
</dbReference>
<accession>A0A9D1J5A4</accession>
<evidence type="ECO:0000256" key="6">
    <source>
        <dbReference type="HAMAP-Rule" id="MF_00541"/>
    </source>
</evidence>
<comment type="caution">
    <text evidence="8">The sequence shown here is derived from an EMBL/GenBank/DDBJ whole genome shotgun (WGS) entry which is preliminary data.</text>
</comment>
<evidence type="ECO:0000256" key="7">
    <source>
        <dbReference type="NCBIfam" id="TIGR01748"/>
    </source>
</evidence>